<sequence>GVFTHESQETSVIPPARLFKAFVL</sequence>
<organism>
    <name type="scientific">Castanea sativa</name>
    <name type="common">Sweet chestnut</name>
    <dbReference type="NCBI Taxonomy" id="21020"/>
    <lineage>
        <taxon>Eukaryota</taxon>
        <taxon>Viridiplantae</taxon>
        <taxon>Streptophyta</taxon>
        <taxon>Embryophyta</taxon>
        <taxon>Tracheophyta</taxon>
        <taxon>Spermatophyta</taxon>
        <taxon>Magnoliopsida</taxon>
        <taxon>eudicotyledons</taxon>
        <taxon>Gunneridae</taxon>
        <taxon>Pentapetalae</taxon>
        <taxon>rosids</taxon>
        <taxon>fabids</taxon>
        <taxon>Fagales</taxon>
        <taxon>Fagaceae</taxon>
        <taxon>Castanea</taxon>
    </lineage>
</organism>
<reference key="1">
    <citation type="journal article" date="1993" name="Biochem. Biophys. Res. Commun.">
        <title>Purification, characterization and N-terminal amino acid sequence of a new major allergen from European chestnut pollen--Cas s 1.</title>
        <authorList>
            <person name="Kos T."/>
            <person name="Hoffmann-Sommergruber K."/>
            <person name="Ferreira F."/>
            <person name="Hirschwehr R."/>
            <person name="Ahorn H."/>
            <person name="Horak F."/>
            <person name="Jager S."/>
            <person name="Sperr W."/>
            <person name="Kraft D."/>
            <person name="Scheiner O."/>
        </authorList>
    </citation>
    <scope>PROTEIN SEQUENCE</scope>
</reference>
<dbReference type="PIR" id="PC2001">
    <property type="entry name" value="PC2001"/>
</dbReference>
<keyword id="KW-0903">Direct protein sequencing</keyword>
<dbReference type="Allergome" id="192">
    <property type="allergen name" value="Cas s 1"/>
</dbReference>
<protein>
    <submittedName>
        <fullName>CAS S 1 major allergen</fullName>
    </submittedName>
</protein>
<proteinExistence type="evidence at protein level"/>
<name>Q9S8Q4_CASSA</name>
<accession>Q9S8Q4</accession>
<dbReference type="AlphaFoldDB" id="Q9S8Q4"/>